<dbReference type="EMBL" id="HACM01003017">
    <property type="protein sequence ID" value="CRZ03459.1"/>
    <property type="molecule type" value="Transcribed_RNA"/>
</dbReference>
<dbReference type="Pfam" id="PF16201">
    <property type="entry name" value="NopRA1"/>
    <property type="match status" value="1"/>
</dbReference>
<organism evidence="2">
    <name type="scientific">Spongospora subterranea</name>
    <dbReference type="NCBI Taxonomy" id="70186"/>
    <lineage>
        <taxon>Eukaryota</taxon>
        <taxon>Sar</taxon>
        <taxon>Rhizaria</taxon>
        <taxon>Endomyxa</taxon>
        <taxon>Phytomyxea</taxon>
        <taxon>Plasmodiophorida</taxon>
        <taxon>Plasmodiophoridae</taxon>
        <taxon>Spongospora</taxon>
    </lineage>
</organism>
<accession>A0A0H5R5K0</accession>
<sequence length="1201" mass="133619">MVGVTSPPELHNLLIAIQSADQKSLVSQLSLLGQHLQDHNQLHAYLRESPQMMEITGLITNETSPYTSSHSMQLLAKALSHSCPICSMSRSRIICDIIFGPISAIVFKHLSGDDSRMHTRALALCSVLLDHDQGIMILRRLNWSMRIWRQTNIHVATFVIKSLSLHSRYMMVNDGPAGALRAVLSNIAKLNLSDNLLSDLLSPIKSNLRVTASILNSAVVNHLVQLLSGSQPDHHRSDILSSFMEALLSSNAPSHIAVRVALALDVFTSLSQRRLVLNWIADPIQCPKQCLTPYLSSLRCSMEARLSFRFICNATFLEQLIRRLPSDAASLPDVLTKTSLSVALQHSSKLIVTLALRIVLALTDIGSRQAVSIIPDSQVILRSCTNLDDDLHLRCVRGLIRCSVIGRDAPWSLFSANITTGHRLCDFLRVDMLCNSPPTGTPPVQELIRSLQTATDPRVYARLVALLDRQQIQRPDKIIIVPSAKRRKRSRYSSIVHQRFHAFRLMNDVDRSSTISKILSSALSTEDEMFMAFNMTNCPSFADLWASSLPHDCGLFQWLRAIVSSRFPCTILPNPNSSWTLIAVSMSSLSIEDRLSYCLRDDCPISLISRLIPSSIAPELAKLPTVSKFREIQELDRLVLSSLTKRAIKHASSSLLSALKVAYSVDRARFFIVKQDLSSEGLAFPFVDDNVSDICIDGTPEDMIVNWVDDVAKLSSIAKEWAGSVADPKQEQIQELLSSYSGSTSPVDLSRYECIHAADCRTRLTLFGIPFGPNTCRIDDNTPLDLDEWLTSLGSLIRSPSRWDKADPQYIIPSVLAIIEQSSPKLTQRFLDSGIIGFTLGKGLCHPNDGLRACSYSLLAHFYQTTGLISSQAHQGLTLIKDSIVEDESSPDQMPLIPELTAMLWSSMFSVLTSRQATSHPMYNTICSLTSRRAWLPRRQVPDSLQFQSLTAPLPSQINWLLGVLLRGLRTKTDAKIVAKSDLWARIISWHPLLVNRSLFWAVIAAGCRIALCRDSLVHDHSIIPFMHLNYMDDGAIDCIHTLVDQMHMAPLLIRAQAQLLLAHLIPYRHHLTLPIIAKLAHIAQPMQFAPIISPIVLSSLIDLAGDDLLTSIPLSALLHCLGDIGSGHEDQEILRRLLSRILNMNQTISDELLGQIMKIIRNHVIPDPTAVQLFAAISRCRPDHDEQAIDMTLDHLQSYQ</sequence>
<reference evidence="2" key="1">
    <citation type="submission" date="2015-04" db="EMBL/GenBank/DDBJ databases">
        <title>The genome sequence of the plant pathogenic Rhizarian Plasmodiophora brassicae reveals insights in its biotrophic life cycle and the origin of chitin synthesis.</title>
        <authorList>
            <person name="Schwelm A."/>
            <person name="Fogelqvist J."/>
            <person name="Knaust A."/>
            <person name="Julke S."/>
            <person name="Lilja T."/>
            <person name="Dhandapani V."/>
            <person name="Bonilla-Rosso G."/>
            <person name="Karlsson M."/>
            <person name="Shevchenko A."/>
            <person name="Choi S.R."/>
            <person name="Kim H.G."/>
            <person name="Park J.Y."/>
            <person name="Lim Y.P."/>
            <person name="Ludwig-Muller J."/>
            <person name="Dixelius C."/>
        </authorList>
    </citation>
    <scope>NUCLEOTIDE SEQUENCE</scope>
    <source>
        <tissue evidence="2">Potato root galls</tissue>
    </source>
</reference>
<evidence type="ECO:0000313" key="2">
    <source>
        <dbReference type="EMBL" id="CRZ03459.1"/>
    </source>
</evidence>
<name>A0A0H5R5K0_9EUKA</name>
<proteinExistence type="predicted"/>
<dbReference type="AlphaFoldDB" id="A0A0H5R5K0"/>
<evidence type="ECO:0000259" key="1">
    <source>
        <dbReference type="Pfam" id="PF16201"/>
    </source>
</evidence>
<feature type="domain" description="URB1 C-terminal" evidence="1">
    <location>
        <begin position="844"/>
        <end position="1024"/>
    </location>
</feature>
<protein>
    <recommendedName>
        <fullName evidence="1">URB1 C-terminal domain-containing protein</fullName>
    </recommendedName>
</protein>
<dbReference type="InterPro" id="IPR032436">
    <property type="entry name" value="URB1_C"/>
</dbReference>